<dbReference type="SUPFAM" id="SSF52540">
    <property type="entry name" value="P-loop containing nucleoside triphosphate hydrolases"/>
    <property type="match status" value="1"/>
</dbReference>
<organism evidence="1 2">
    <name type="scientific">Spizellomyces punctatus (strain DAOM BR117)</name>
    <dbReference type="NCBI Taxonomy" id="645134"/>
    <lineage>
        <taxon>Eukaryota</taxon>
        <taxon>Fungi</taxon>
        <taxon>Fungi incertae sedis</taxon>
        <taxon>Chytridiomycota</taxon>
        <taxon>Chytridiomycota incertae sedis</taxon>
        <taxon>Chytridiomycetes</taxon>
        <taxon>Spizellomycetales</taxon>
        <taxon>Spizellomycetaceae</taxon>
        <taxon>Spizellomyces</taxon>
    </lineage>
</organism>
<keyword evidence="2" id="KW-1185">Reference proteome</keyword>
<dbReference type="VEuPathDB" id="FungiDB:SPPG_07545"/>
<dbReference type="RefSeq" id="XP_016605195.1">
    <property type="nucleotide sequence ID" value="XM_016755711.1"/>
</dbReference>
<dbReference type="STRING" id="645134.A0A0L0H6N8"/>
<dbReference type="InterPro" id="IPR019341">
    <property type="entry name" value="Alpha/Gamma-adaptin-bd_p34"/>
</dbReference>
<sequence length="310" mass="34548">MESEPSLKNKILVIGHPGVGKLDLVKKILGHNDRTERLGAGPQTTVPPLCIPMTLDTKYYTAEVVFWVDSISTAKEEEPKSAEWSVVAHAIDGFIFVYDRQKPDTFEPLRVWTPFLAENTPSVALCIANVIQGSTATTLSHLDSHKEFCIENGIEFVDLHQLEGTPSSIDAFEDRVGFERIIEALESNMWDGMVRKRAVHDREKIQEKTEVGLVDDDQTRFADLSLEEMPSILDISQTRAMIFRKLETNAPEDDSDDDGFEHALKTLQGFREYGQALPDAERRALAAKVACAVAGIGLLDDDDEDIDDTT</sequence>
<reference evidence="1 2" key="1">
    <citation type="submission" date="2009-08" db="EMBL/GenBank/DDBJ databases">
        <title>The Genome Sequence of Spizellomyces punctatus strain DAOM BR117.</title>
        <authorList>
            <consortium name="The Broad Institute Genome Sequencing Platform"/>
            <person name="Russ C."/>
            <person name="Cuomo C."/>
            <person name="Shea T."/>
            <person name="Young S.K."/>
            <person name="Zeng Q."/>
            <person name="Koehrsen M."/>
            <person name="Haas B."/>
            <person name="Borodovsky M."/>
            <person name="Guigo R."/>
            <person name="Alvarado L."/>
            <person name="Berlin A."/>
            <person name="Bochicchio J."/>
            <person name="Borenstein D."/>
            <person name="Chapman S."/>
            <person name="Chen Z."/>
            <person name="Engels R."/>
            <person name="Freedman E."/>
            <person name="Gellesch M."/>
            <person name="Goldberg J."/>
            <person name="Griggs A."/>
            <person name="Gujja S."/>
            <person name="Heiman D."/>
            <person name="Hepburn T."/>
            <person name="Howarth C."/>
            <person name="Jen D."/>
            <person name="Larson L."/>
            <person name="Lewis B."/>
            <person name="Mehta T."/>
            <person name="Park D."/>
            <person name="Pearson M."/>
            <person name="Roberts A."/>
            <person name="Saif S."/>
            <person name="Shenoy N."/>
            <person name="Sisk P."/>
            <person name="Stolte C."/>
            <person name="Sykes S."/>
            <person name="Thomson T."/>
            <person name="Walk T."/>
            <person name="White J."/>
            <person name="Yandava C."/>
            <person name="Burger G."/>
            <person name="Gray M.W."/>
            <person name="Holland P.W.H."/>
            <person name="King N."/>
            <person name="Lang F.B.F."/>
            <person name="Roger A.J."/>
            <person name="Ruiz-Trillo I."/>
            <person name="Lander E."/>
            <person name="Nusbaum C."/>
        </authorList>
    </citation>
    <scope>NUCLEOTIDE SEQUENCE [LARGE SCALE GENOMIC DNA]</scope>
    <source>
        <strain evidence="1 2">DAOM BR117</strain>
    </source>
</reference>
<evidence type="ECO:0000313" key="2">
    <source>
        <dbReference type="Proteomes" id="UP000053201"/>
    </source>
</evidence>
<dbReference type="eggNOG" id="ENOG502SAYI">
    <property type="taxonomic scope" value="Eukaryota"/>
</dbReference>
<dbReference type="Gene3D" id="3.40.50.11960">
    <property type="match status" value="1"/>
</dbReference>
<gene>
    <name evidence="1" type="ORF">SPPG_07545</name>
</gene>
<dbReference type="OrthoDB" id="10261384at2759"/>
<protein>
    <submittedName>
        <fullName evidence="1">Uncharacterized protein</fullName>
    </submittedName>
</protein>
<dbReference type="PANTHER" id="PTHR14659:SF1">
    <property type="entry name" value="ALPHA- AND GAMMA-ADAPTIN-BINDING PROTEIN P34"/>
    <property type="match status" value="1"/>
</dbReference>
<evidence type="ECO:0000313" key="1">
    <source>
        <dbReference type="EMBL" id="KNC97155.1"/>
    </source>
</evidence>
<dbReference type="InterPro" id="IPR027417">
    <property type="entry name" value="P-loop_NTPase"/>
</dbReference>
<accession>A0A0L0H6N8</accession>
<name>A0A0L0H6N8_SPIPD</name>
<dbReference type="GeneID" id="27690754"/>
<dbReference type="Proteomes" id="UP000053201">
    <property type="component" value="Unassembled WGS sequence"/>
</dbReference>
<dbReference type="InParanoid" id="A0A0L0H6N8"/>
<dbReference type="OMA" id="NEASHSF"/>
<dbReference type="AlphaFoldDB" id="A0A0L0H6N8"/>
<dbReference type="Pfam" id="PF10199">
    <property type="entry name" value="Adaptin_binding"/>
    <property type="match status" value="1"/>
</dbReference>
<proteinExistence type="predicted"/>
<dbReference type="EMBL" id="KQ257465">
    <property type="protein sequence ID" value="KNC97155.1"/>
    <property type="molecule type" value="Genomic_DNA"/>
</dbReference>
<dbReference type="PANTHER" id="PTHR14659">
    <property type="entry name" value="ALPHA- AND GAMMA-ADAPTIN-BINDING PROTEIN P34"/>
    <property type="match status" value="1"/>
</dbReference>